<dbReference type="EMBL" id="VUKA01000001">
    <property type="protein sequence ID" value="KAA2214238.1"/>
    <property type="molecule type" value="Genomic_DNA"/>
</dbReference>
<organism evidence="6 7">
    <name type="scientific">Teichococcus oryzae</name>
    <dbReference type="NCBI Taxonomy" id="1608942"/>
    <lineage>
        <taxon>Bacteria</taxon>
        <taxon>Pseudomonadati</taxon>
        <taxon>Pseudomonadota</taxon>
        <taxon>Alphaproteobacteria</taxon>
        <taxon>Acetobacterales</taxon>
        <taxon>Roseomonadaceae</taxon>
        <taxon>Roseomonas</taxon>
    </lineage>
</organism>
<dbReference type="InterPro" id="IPR036390">
    <property type="entry name" value="WH_DNA-bd_sf"/>
</dbReference>
<evidence type="ECO:0000256" key="4">
    <source>
        <dbReference type="ARBA" id="ARBA00023163"/>
    </source>
</evidence>
<dbReference type="Pfam" id="PF00126">
    <property type="entry name" value="HTH_1"/>
    <property type="match status" value="1"/>
</dbReference>
<dbReference type="Gene3D" id="1.10.10.10">
    <property type="entry name" value="Winged helix-like DNA-binding domain superfamily/Winged helix DNA-binding domain"/>
    <property type="match status" value="1"/>
</dbReference>
<keyword evidence="4" id="KW-0804">Transcription</keyword>
<dbReference type="PROSITE" id="PS50931">
    <property type="entry name" value="HTH_LYSR"/>
    <property type="match status" value="1"/>
</dbReference>
<dbReference type="InterPro" id="IPR036388">
    <property type="entry name" value="WH-like_DNA-bd_sf"/>
</dbReference>
<dbReference type="GO" id="GO:0003677">
    <property type="term" value="F:DNA binding"/>
    <property type="evidence" value="ECO:0007669"/>
    <property type="project" value="UniProtKB-KW"/>
</dbReference>
<sequence length="293" mass="30593">MHFDLTDLRLFLAVAEAGSITAGAARCHLALAAASARLRALEAECGAALLLRGRRGIRLTAPGLEMLHHARLVLGQVAALQAALGGAGGALRATLRLPANGAACGLFLPDALAGFLAAHPGIDVETEEKPSPAVLRMVAGGSAELGIAAHWALDAAPGLAVLPFRTDRLVLVLPRGHALAASRPVAFAELLDQPWIGLDAASALQAHLAWQAARLGGRPRLRARAAGFDAACRMVAAGAGIAILPEAAARPHRRALSIRRLAEAWAVRQLCLCHRVDPPLSEPARLLRDHLRE</sequence>
<evidence type="ECO:0000313" key="7">
    <source>
        <dbReference type="Proteomes" id="UP000322110"/>
    </source>
</evidence>
<dbReference type="SUPFAM" id="SSF53850">
    <property type="entry name" value="Periplasmic binding protein-like II"/>
    <property type="match status" value="1"/>
</dbReference>
<dbReference type="Pfam" id="PF03466">
    <property type="entry name" value="LysR_substrate"/>
    <property type="match status" value="1"/>
</dbReference>
<reference evidence="6 7" key="1">
    <citation type="journal article" date="2015" name="Int. J. Syst. Evol. Microbiol.">
        <title>Roseomonas oryzae sp. nov., isolated from paddy rhizosphere soil.</title>
        <authorList>
            <person name="Ramaprasad E.V."/>
            <person name="Sasikala Ch."/>
            <person name="Ramana Ch.V."/>
        </authorList>
    </citation>
    <scope>NUCLEOTIDE SEQUENCE [LARGE SCALE GENOMIC DNA]</scope>
    <source>
        <strain evidence="6 7">KCTC 42542</strain>
    </source>
</reference>
<keyword evidence="7" id="KW-1185">Reference proteome</keyword>
<dbReference type="PANTHER" id="PTHR30419">
    <property type="entry name" value="HTH-TYPE TRANSCRIPTIONAL REGULATOR YBHD"/>
    <property type="match status" value="1"/>
</dbReference>
<proteinExistence type="inferred from homology"/>
<evidence type="ECO:0000259" key="5">
    <source>
        <dbReference type="PROSITE" id="PS50931"/>
    </source>
</evidence>
<dbReference type="AlphaFoldDB" id="A0A5B2TJZ5"/>
<dbReference type="Gene3D" id="3.40.190.290">
    <property type="match status" value="1"/>
</dbReference>
<comment type="caution">
    <text evidence="6">The sequence shown here is derived from an EMBL/GenBank/DDBJ whole genome shotgun (WGS) entry which is preliminary data.</text>
</comment>
<dbReference type="GO" id="GO:0003700">
    <property type="term" value="F:DNA-binding transcription factor activity"/>
    <property type="evidence" value="ECO:0007669"/>
    <property type="project" value="InterPro"/>
</dbReference>
<accession>A0A5B2TJZ5</accession>
<comment type="similarity">
    <text evidence="1">Belongs to the LysR transcriptional regulatory family.</text>
</comment>
<dbReference type="InterPro" id="IPR000847">
    <property type="entry name" value="LysR_HTH_N"/>
</dbReference>
<name>A0A5B2TJZ5_9PROT</name>
<dbReference type="SUPFAM" id="SSF46785">
    <property type="entry name" value="Winged helix' DNA-binding domain"/>
    <property type="match status" value="1"/>
</dbReference>
<feature type="domain" description="HTH lysR-type" evidence="5">
    <location>
        <begin position="3"/>
        <end position="60"/>
    </location>
</feature>
<keyword evidence="2" id="KW-0805">Transcription regulation</keyword>
<dbReference type="Proteomes" id="UP000322110">
    <property type="component" value="Unassembled WGS sequence"/>
</dbReference>
<evidence type="ECO:0000256" key="2">
    <source>
        <dbReference type="ARBA" id="ARBA00023015"/>
    </source>
</evidence>
<evidence type="ECO:0000256" key="3">
    <source>
        <dbReference type="ARBA" id="ARBA00023125"/>
    </source>
</evidence>
<gene>
    <name evidence="6" type="ORF">F0Q34_00450</name>
</gene>
<evidence type="ECO:0000313" key="6">
    <source>
        <dbReference type="EMBL" id="KAA2214238.1"/>
    </source>
</evidence>
<keyword evidence="3" id="KW-0238">DNA-binding</keyword>
<evidence type="ECO:0000256" key="1">
    <source>
        <dbReference type="ARBA" id="ARBA00009437"/>
    </source>
</evidence>
<dbReference type="InterPro" id="IPR050950">
    <property type="entry name" value="HTH-type_LysR_regulators"/>
</dbReference>
<dbReference type="PANTHER" id="PTHR30419:SF2">
    <property type="entry name" value="LYSR FAMILY TRANSCRIPTIONAL REGULATOR"/>
    <property type="match status" value="1"/>
</dbReference>
<dbReference type="RefSeq" id="WP_149810177.1">
    <property type="nucleotide sequence ID" value="NZ_VUKA01000001.1"/>
</dbReference>
<dbReference type="InterPro" id="IPR005119">
    <property type="entry name" value="LysR_subst-bd"/>
</dbReference>
<dbReference type="OrthoDB" id="9785974at2"/>
<dbReference type="GO" id="GO:0005829">
    <property type="term" value="C:cytosol"/>
    <property type="evidence" value="ECO:0007669"/>
    <property type="project" value="TreeGrafter"/>
</dbReference>
<protein>
    <submittedName>
        <fullName evidence="6">LysR family transcriptional regulator</fullName>
    </submittedName>
</protein>